<evidence type="ECO:0000313" key="9">
    <source>
        <dbReference type="EMBL" id="QSO49984.1"/>
    </source>
</evidence>
<protein>
    <submittedName>
        <fullName evidence="9">MFS transporter</fullName>
    </submittedName>
</protein>
<feature type="transmembrane region" description="Helical" evidence="7">
    <location>
        <begin position="247"/>
        <end position="270"/>
    </location>
</feature>
<organism evidence="9 10">
    <name type="scientific">Alicyclobacillus mengziensis</name>
    <dbReference type="NCBI Taxonomy" id="2931921"/>
    <lineage>
        <taxon>Bacteria</taxon>
        <taxon>Bacillati</taxon>
        <taxon>Bacillota</taxon>
        <taxon>Bacilli</taxon>
        <taxon>Bacillales</taxon>
        <taxon>Alicyclobacillaceae</taxon>
        <taxon>Alicyclobacillus</taxon>
    </lineage>
</organism>
<feature type="transmembrane region" description="Helical" evidence="7">
    <location>
        <begin position="206"/>
        <end position="226"/>
    </location>
</feature>
<reference evidence="9 10" key="1">
    <citation type="submission" date="2021-02" db="EMBL/GenBank/DDBJ databases">
        <title>Alicyclobacillus curvatus sp. nov. and Alicyclobacillus mengziensis sp. nov., two acidophilic bacteria isolated from acid mine drainage.</title>
        <authorList>
            <person name="Huang Y."/>
        </authorList>
    </citation>
    <scope>NUCLEOTIDE SEQUENCE [LARGE SCALE GENOMIC DNA]</scope>
    <source>
        <strain evidence="9 10">S30H14</strain>
    </source>
</reference>
<accession>A0A9X7Z8A4</accession>
<evidence type="ECO:0000256" key="3">
    <source>
        <dbReference type="ARBA" id="ARBA00022475"/>
    </source>
</evidence>
<feature type="transmembrane region" description="Helical" evidence="7">
    <location>
        <begin position="310"/>
        <end position="328"/>
    </location>
</feature>
<gene>
    <name evidence="9" type="ORF">JZ786_18680</name>
</gene>
<dbReference type="CDD" id="cd17321">
    <property type="entry name" value="MFS_MMR_MDR_like"/>
    <property type="match status" value="1"/>
</dbReference>
<dbReference type="Pfam" id="PF07690">
    <property type="entry name" value="MFS_1"/>
    <property type="match status" value="1"/>
</dbReference>
<dbReference type="AlphaFoldDB" id="A0A9X7Z8A4"/>
<proteinExistence type="predicted"/>
<dbReference type="GO" id="GO:0022857">
    <property type="term" value="F:transmembrane transporter activity"/>
    <property type="evidence" value="ECO:0007669"/>
    <property type="project" value="InterPro"/>
</dbReference>
<name>A0A9X7Z8A4_9BACL</name>
<evidence type="ECO:0000313" key="10">
    <source>
        <dbReference type="Proteomes" id="UP000663505"/>
    </source>
</evidence>
<dbReference type="PANTHER" id="PTHR42718:SF46">
    <property type="entry name" value="BLR6921 PROTEIN"/>
    <property type="match status" value="1"/>
</dbReference>
<keyword evidence="2" id="KW-0813">Transport</keyword>
<dbReference type="InterPro" id="IPR020846">
    <property type="entry name" value="MFS_dom"/>
</dbReference>
<dbReference type="Gene3D" id="1.20.1720.10">
    <property type="entry name" value="Multidrug resistance protein D"/>
    <property type="match status" value="1"/>
</dbReference>
<feature type="transmembrane region" description="Helical" evidence="7">
    <location>
        <begin position="26"/>
        <end position="46"/>
    </location>
</feature>
<feature type="transmembrane region" description="Helical" evidence="7">
    <location>
        <begin position="416"/>
        <end position="439"/>
    </location>
</feature>
<feature type="transmembrane region" description="Helical" evidence="7">
    <location>
        <begin position="282"/>
        <end position="303"/>
    </location>
</feature>
<sequence length="449" mass="47722">MAALDASIINIALPTLQKHFDVRLHVIEWVSLVYLLTLTGLVVPFGRVADMVGRRWMYAFGFTVFIIGSVFCGLSGTLTQLLIFRGVQAVGAAMLQANSVSIVTAATPAYDRGKAIGIQASAQGIGLTLGPTVGGTLISLLSWRWIFLINLPVGVVGTLLGVLLLPRDEKQERKERFDFAGAALLIPSVVTLIFILNMGLNEGWTSVPILISYALFIACLTAFVTVERKISAPMVDLSLFRSTTFSLGNVTGILSFAMMYAVLLLTPFYLNGVSRLNPFLSGLLVSIIPVGMTLMTPLAGFISDARGPRLPAVLGMLAGLIGSGLLAIMSANAWSFAFLAAGLFLVGSGVGLFTPPNNSSVMGSVPQHRLGITGGILNMARSLGMGLGITLGGLSYQTYLRMQGVHEEYAVALPKMVFAFHLSFLTVGVVALLGVLLSLKNKIRTLHSS</sequence>
<dbReference type="SUPFAM" id="SSF103473">
    <property type="entry name" value="MFS general substrate transporter"/>
    <property type="match status" value="1"/>
</dbReference>
<dbReference type="Proteomes" id="UP000663505">
    <property type="component" value="Chromosome"/>
</dbReference>
<evidence type="ECO:0000256" key="1">
    <source>
        <dbReference type="ARBA" id="ARBA00004651"/>
    </source>
</evidence>
<keyword evidence="5 7" id="KW-1133">Transmembrane helix</keyword>
<dbReference type="GO" id="GO:0005886">
    <property type="term" value="C:plasma membrane"/>
    <property type="evidence" value="ECO:0007669"/>
    <property type="project" value="UniProtKB-SubCell"/>
</dbReference>
<evidence type="ECO:0000256" key="6">
    <source>
        <dbReference type="ARBA" id="ARBA00023136"/>
    </source>
</evidence>
<dbReference type="PANTHER" id="PTHR42718">
    <property type="entry name" value="MAJOR FACILITATOR SUPERFAMILY MULTIDRUG TRANSPORTER MFSC"/>
    <property type="match status" value="1"/>
</dbReference>
<feature type="transmembrane region" description="Helical" evidence="7">
    <location>
        <begin position="334"/>
        <end position="354"/>
    </location>
</feature>
<feature type="transmembrane region" description="Helical" evidence="7">
    <location>
        <begin position="58"/>
        <end position="84"/>
    </location>
</feature>
<keyword evidence="4 7" id="KW-0812">Transmembrane</keyword>
<keyword evidence="10" id="KW-1185">Reference proteome</keyword>
<evidence type="ECO:0000256" key="4">
    <source>
        <dbReference type="ARBA" id="ARBA00022692"/>
    </source>
</evidence>
<keyword evidence="6 7" id="KW-0472">Membrane</keyword>
<evidence type="ECO:0000256" key="7">
    <source>
        <dbReference type="SAM" id="Phobius"/>
    </source>
</evidence>
<keyword evidence="3" id="KW-1003">Cell membrane</keyword>
<dbReference type="EMBL" id="CP071182">
    <property type="protein sequence ID" value="QSO49984.1"/>
    <property type="molecule type" value="Genomic_DNA"/>
</dbReference>
<dbReference type="NCBIfam" id="TIGR00711">
    <property type="entry name" value="efflux_EmrB"/>
    <property type="match status" value="1"/>
</dbReference>
<dbReference type="Gene3D" id="1.20.1250.20">
    <property type="entry name" value="MFS general substrate transporter like domains"/>
    <property type="match status" value="1"/>
</dbReference>
<feature type="transmembrane region" description="Helical" evidence="7">
    <location>
        <begin position="375"/>
        <end position="396"/>
    </location>
</feature>
<evidence type="ECO:0000256" key="2">
    <source>
        <dbReference type="ARBA" id="ARBA00022448"/>
    </source>
</evidence>
<dbReference type="KEGG" id="afx:JZ786_18680"/>
<dbReference type="InterPro" id="IPR036259">
    <property type="entry name" value="MFS_trans_sf"/>
</dbReference>
<evidence type="ECO:0000256" key="5">
    <source>
        <dbReference type="ARBA" id="ARBA00022989"/>
    </source>
</evidence>
<comment type="subcellular location">
    <subcellularLocation>
        <location evidence="1">Cell membrane</location>
        <topology evidence="1">Multi-pass membrane protein</topology>
    </subcellularLocation>
</comment>
<feature type="transmembrane region" description="Helical" evidence="7">
    <location>
        <begin position="145"/>
        <end position="165"/>
    </location>
</feature>
<feature type="domain" description="Major facilitator superfamily (MFS) profile" evidence="8">
    <location>
        <begin position="1"/>
        <end position="446"/>
    </location>
</feature>
<dbReference type="InterPro" id="IPR004638">
    <property type="entry name" value="EmrB-like"/>
</dbReference>
<feature type="transmembrane region" description="Helical" evidence="7">
    <location>
        <begin position="177"/>
        <end position="200"/>
    </location>
</feature>
<evidence type="ECO:0000259" key="8">
    <source>
        <dbReference type="PROSITE" id="PS50850"/>
    </source>
</evidence>
<dbReference type="InterPro" id="IPR011701">
    <property type="entry name" value="MFS"/>
</dbReference>
<dbReference type="PROSITE" id="PS50850">
    <property type="entry name" value="MFS"/>
    <property type="match status" value="1"/>
</dbReference>